<dbReference type="Proteomes" id="UP001632038">
    <property type="component" value="Unassembled WGS sequence"/>
</dbReference>
<evidence type="ECO:0000313" key="3">
    <source>
        <dbReference type="Proteomes" id="UP001632038"/>
    </source>
</evidence>
<accession>A0ABD3EGY4</accession>
<proteinExistence type="predicted"/>
<protein>
    <recommendedName>
        <fullName evidence="1">MORF/ORRM1/DAG-like MORF domain-containing protein</fullName>
    </recommendedName>
</protein>
<keyword evidence="3" id="KW-1185">Reference proteome</keyword>
<feature type="domain" description="MORF/ORRM1/DAG-like MORF" evidence="1">
    <location>
        <begin position="58"/>
        <end position="117"/>
    </location>
</feature>
<dbReference type="Pfam" id="PF21864">
    <property type="entry name" value="MORF_dom"/>
    <property type="match status" value="1"/>
</dbReference>
<dbReference type="InterPro" id="IPR054059">
    <property type="entry name" value="MORF/ORRM1/DAG-like_MORF"/>
</dbReference>
<organism evidence="2 3">
    <name type="scientific">Castilleja foliolosa</name>
    <dbReference type="NCBI Taxonomy" id="1961234"/>
    <lineage>
        <taxon>Eukaryota</taxon>
        <taxon>Viridiplantae</taxon>
        <taxon>Streptophyta</taxon>
        <taxon>Embryophyta</taxon>
        <taxon>Tracheophyta</taxon>
        <taxon>Spermatophyta</taxon>
        <taxon>Magnoliopsida</taxon>
        <taxon>eudicotyledons</taxon>
        <taxon>Gunneridae</taxon>
        <taxon>Pentapetalae</taxon>
        <taxon>asterids</taxon>
        <taxon>lamiids</taxon>
        <taxon>Lamiales</taxon>
        <taxon>Orobanchaceae</taxon>
        <taxon>Pedicularideae</taxon>
        <taxon>Castillejinae</taxon>
        <taxon>Castilleja</taxon>
    </lineage>
</organism>
<gene>
    <name evidence="2" type="ORF">CASFOL_003198</name>
</gene>
<sequence length="163" mass="18432">MAVARAQIRGFCNRWFSSVSILSPPPPRVSSSQITDDNDKFWFLDAGEVTVWPYSPLNRWHVFIKRSCLKGATQEEKMEFYVKTVAQILGSSEEEAKERIYKITADCSYDGFGLQISFGLESVIDKKVWDIPVFEPEIVLLKARERQMSLGSFLGALNVEGSA</sequence>
<evidence type="ECO:0000259" key="1">
    <source>
        <dbReference type="Pfam" id="PF21864"/>
    </source>
</evidence>
<evidence type="ECO:0000313" key="2">
    <source>
        <dbReference type="EMBL" id="KAL3653517.1"/>
    </source>
</evidence>
<reference evidence="3" key="1">
    <citation type="journal article" date="2024" name="IScience">
        <title>Strigolactones Initiate the Formation of Haustorium-like Structures in Castilleja.</title>
        <authorList>
            <person name="Buerger M."/>
            <person name="Peterson D."/>
            <person name="Chory J."/>
        </authorList>
    </citation>
    <scope>NUCLEOTIDE SEQUENCE [LARGE SCALE GENOMIC DNA]</scope>
</reference>
<dbReference type="AlphaFoldDB" id="A0ABD3EGY4"/>
<comment type="caution">
    <text evidence="2">The sequence shown here is derived from an EMBL/GenBank/DDBJ whole genome shotgun (WGS) entry which is preliminary data.</text>
</comment>
<dbReference type="EMBL" id="JAVIJP010000005">
    <property type="protein sequence ID" value="KAL3653517.1"/>
    <property type="molecule type" value="Genomic_DNA"/>
</dbReference>
<name>A0ABD3EGY4_9LAMI</name>